<dbReference type="EMBL" id="CAJVQB010134591">
    <property type="protein sequence ID" value="CAG8854192.1"/>
    <property type="molecule type" value="Genomic_DNA"/>
</dbReference>
<evidence type="ECO:0000313" key="2">
    <source>
        <dbReference type="Proteomes" id="UP000789901"/>
    </source>
</evidence>
<feature type="non-terminal residue" evidence="1">
    <location>
        <position position="212"/>
    </location>
</feature>
<accession>A0ABN7XG07</accession>
<organism evidence="1 2">
    <name type="scientific">Gigaspora margarita</name>
    <dbReference type="NCBI Taxonomy" id="4874"/>
    <lineage>
        <taxon>Eukaryota</taxon>
        <taxon>Fungi</taxon>
        <taxon>Fungi incertae sedis</taxon>
        <taxon>Mucoromycota</taxon>
        <taxon>Glomeromycotina</taxon>
        <taxon>Glomeromycetes</taxon>
        <taxon>Diversisporales</taxon>
        <taxon>Gigasporaceae</taxon>
        <taxon>Gigaspora</taxon>
    </lineage>
</organism>
<evidence type="ECO:0000313" key="1">
    <source>
        <dbReference type="EMBL" id="CAG8854192.1"/>
    </source>
</evidence>
<comment type="caution">
    <text evidence="1">The sequence shown here is derived from an EMBL/GenBank/DDBJ whole genome shotgun (WGS) entry which is preliminary data.</text>
</comment>
<name>A0ABN7XG07_GIGMA</name>
<keyword evidence="2" id="KW-1185">Reference proteome</keyword>
<proteinExistence type="predicted"/>
<feature type="non-terminal residue" evidence="1">
    <location>
        <position position="1"/>
    </location>
</feature>
<reference evidence="1 2" key="1">
    <citation type="submission" date="2021-06" db="EMBL/GenBank/DDBJ databases">
        <authorList>
            <person name="Kallberg Y."/>
            <person name="Tangrot J."/>
            <person name="Rosling A."/>
        </authorList>
    </citation>
    <scope>NUCLEOTIDE SEQUENCE [LARGE SCALE GENOMIC DNA]</scope>
    <source>
        <strain evidence="1 2">120-4 pot B 10/14</strain>
    </source>
</reference>
<sequence length="212" mass="24543">IKKPWASDLDIEIFGFLLKHTNEIYDGELYLKGNNMELFHFLSCGPEVINIAQIKIQDNVNELEELIIKKKFIPFPLRPYHINMSDEEYPAKDGYKNNRQLNIIAQSILIHKNLVNVWKKIGYHEIVDDVNDLVFQSLLLLLFPPAPSSQTIEQTIEPKTEQVIQQLQEFIGLGICLMQTLDSDLNVEQSLKVQNFIYSLLPKDKETEFVNA</sequence>
<protein>
    <submittedName>
        <fullName evidence="1">7743_t:CDS:1</fullName>
    </submittedName>
</protein>
<gene>
    <name evidence="1" type="ORF">GMARGA_LOCUS43013</name>
</gene>
<dbReference type="Proteomes" id="UP000789901">
    <property type="component" value="Unassembled WGS sequence"/>
</dbReference>